<dbReference type="EMBL" id="BT086704">
    <property type="protein sequence ID" value="ACR37057.1"/>
    <property type="molecule type" value="mRNA"/>
</dbReference>
<organism evidence="1">
    <name type="scientific">Zea mays</name>
    <name type="common">Maize</name>
    <dbReference type="NCBI Taxonomy" id="4577"/>
    <lineage>
        <taxon>Eukaryota</taxon>
        <taxon>Viridiplantae</taxon>
        <taxon>Streptophyta</taxon>
        <taxon>Embryophyta</taxon>
        <taxon>Tracheophyta</taxon>
        <taxon>Spermatophyta</taxon>
        <taxon>Magnoliopsida</taxon>
        <taxon>Liliopsida</taxon>
        <taxon>Poales</taxon>
        <taxon>Poaceae</taxon>
        <taxon>PACMAD clade</taxon>
        <taxon>Panicoideae</taxon>
        <taxon>Andropogonodae</taxon>
        <taxon>Andropogoneae</taxon>
        <taxon>Tripsacinae</taxon>
        <taxon>Zea</taxon>
    </lineage>
</organism>
<reference evidence="1" key="2">
    <citation type="submission" date="2012-06" db="EMBL/GenBank/DDBJ databases">
        <authorList>
            <person name="Yu Y."/>
            <person name="Currie J."/>
            <person name="Lomeli R."/>
            <person name="Angelova A."/>
            <person name="Collura K."/>
            <person name="Wissotski M."/>
            <person name="Campos D."/>
            <person name="Kudrna D."/>
            <person name="Golser W."/>
            <person name="Ashely E."/>
            <person name="Descour A."/>
            <person name="Fernandes J."/>
            <person name="Soderlund C."/>
            <person name="Walbot V."/>
        </authorList>
    </citation>
    <scope>NUCLEOTIDE SEQUENCE</scope>
    <source>
        <strain evidence="1">B73</strain>
    </source>
</reference>
<evidence type="ECO:0000313" key="1">
    <source>
        <dbReference type="EMBL" id="ACR37057.1"/>
    </source>
</evidence>
<sequence>MHRKGIKLHHPLFAICYNGSEYCVSIDNLCCCNKKVVAHSFLCTKEAKGSNLSKCDTTNEYNQNQRAMTNPVNTLLSP</sequence>
<name>C4J7A7_MAIZE</name>
<proteinExistence type="evidence at transcript level"/>
<dbReference type="AlphaFoldDB" id="C4J7A7"/>
<reference evidence="1" key="1">
    <citation type="journal article" date="2009" name="PLoS Genet.">
        <title>Sequencing, mapping, and analysis of 27,455 maize full-length cDNAs.</title>
        <authorList>
            <person name="Soderlund C."/>
            <person name="Descour A."/>
            <person name="Kudrna D."/>
            <person name="Bomhoff M."/>
            <person name="Boyd L."/>
            <person name="Currie J."/>
            <person name="Angelova A."/>
            <person name="Collura K."/>
            <person name="Wissotski M."/>
            <person name="Ashley E."/>
            <person name="Morrow D."/>
            <person name="Fernandes J."/>
            <person name="Walbot V."/>
            <person name="Yu Y."/>
        </authorList>
    </citation>
    <scope>NUCLEOTIDE SEQUENCE</scope>
    <source>
        <strain evidence="1">B73</strain>
    </source>
</reference>
<accession>C4J7A7</accession>
<protein>
    <submittedName>
        <fullName evidence="1">Uncharacterized protein</fullName>
    </submittedName>
</protein>